<dbReference type="SUPFAM" id="SSF82771">
    <property type="entry name" value="GIY-YIG endonuclease"/>
    <property type="match status" value="1"/>
</dbReference>
<comment type="similarity">
    <text evidence="1">Belongs to the UPF0213 family.</text>
</comment>
<reference evidence="3 4" key="1">
    <citation type="submission" date="2016-06" db="EMBL/GenBank/DDBJ databases">
        <title>Draft genome sequence of Flavobacterium succinicans strain DD5b.</title>
        <authorList>
            <person name="Poehlein A."/>
            <person name="Daniel R."/>
            <person name="Simeonova D.D."/>
        </authorList>
    </citation>
    <scope>NUCLEOTIDE SEQUENCE [LARGE SCALE GENOMIC DNA]</scope>
    <source>
        <strain evidence="3 4">DD5b</strain>
    </source>
</reference>
<protein>
    <submittedName>
        <fullName evidence="3">GIY-YIG nuclease superfamily protein</fullName>
    </submittedName>
</protein>
<evidence type="ECO:0000256" key="1">
    <source>
        <dbReference type="ARBA" id="ARBA00007435"/>
    </source>
</evidence>
<feature type="domain" description="GIY-YIG" evidence="2">
    <location>
        <begin position="1"/>
        <end position="77"/>
    </location>
</feature>
<dbReference type="PATRIC" id="fig|29536.5.peg.522"/>
<organism evidence="3 4">
    <name type="scientific">Flavobacterium succinicans</name>
    <dbReference type="NCBI Taxonomy" id="29536"/>
    <lineage>
        <taxon>Bacteria</taxon>
        <taxon>Pseudomonadati</taxon>
        <taxon>Bacteroidota</taxon>
        <taxon>Flavobacteriia</taxon>
        <taxon>Flavobacteriales</taxon>
        <taxon>Flavobacteriaceae</taxon>
        <taxon>Flavobacterium</taxon>
    </lineage>
</organism>
<dbReference type="InterPro" id="IPR050190">
    <property type="entry name" value="UPF0213_domain"/>
</dbReference>
<gene>
    <name evidence="3" type="ORF">FLB_04930</name>
</gene>
<dbReference type="Proteomes" id="UP000093807">
    <property type="component" value="Unassembled WGS sequence"/>
</dbReference>
<accession>A0A199XSM9</accession>
<dbReference type="AlphaFoldDB" id="A0A199XSM9"/>
<sequence>MEFTVYILYSKSADKFYVGHTSMSIDERLRRHLSNHNGFTGRIKDWELFYSEKFSEKSEAIKREKEIKSWKSKVKIQLLIK</sequence>
<dbReference type="RefSeq" id="WP_064714379.1">
    <property type="nucleotide sequence ID" value="NZ_JMTM01000017.1"/>
</dbReference>
<evidence type="ECO:0000259" key="2">
    <source>
        <dbReference type="PROSITE" id="PS50164"/>
    </source>
</evidence>
<proteinExistence type="inferred from homology"/>
<dbReference type="Pfam" id="PF01541">
    <property type="entry name" value="GIY-YIG"/>
    <property type="match status" value="1"/>
</dbReference>
<comment type="caution">
    <text evidence="3">The sequence shown here is derived from an EMBL/GenBank/DDBJ whole genome shotgun (WGS) entry which is preliminary data.</text>
</comment>
<dbReference type="OrthoDB" id="1203060at2"/>
<name>A0A199XSM9_9FLAO</name>
<evidence type="ECO:0000313" key="4">
    <source>
        <dbReference type="Proteomes" id="UP000093807"/>
    </source>
</evidence>
<keyword evidence="4" id="KW-1185">Reference proteome</keyword>
<dbReference type="InterPro" id="IPR035901">
    <property type="entry name" value="GIY-YIG_endonuc_sf"/>
</dbReference>
<dbReference type="PANTHER" id="PTHR34477:SF5">
    <property type="entry name" value="BSL5627 PROTEIN"/>
    <property type="match status" value="1"/>
</dbReference>
<dbReference type="PROSITE" id="PS50164">
    <property type="entry name" value="GIY_YIG"/>
    <property type="match status" value="1"/>
</dbReference>
<evidence type="ECO:0000313" key="3">
    <source>
        <dbReference type="EMBL" id="OAZ04650.1"/>
    </source>
</evidence>
<dbReference type="Gene3D" id="3.40.1440.10">
    <property type="entry name" value="GIY-YIG endonuclease"/>
    <property type="match status" value="1"/>
</dbReference>
<dbReference type="EMBL" id="JMTM01000017">
    <property type="protein sequence ID" value="OAZ04650.1"/>
    <property type="molecule type" value="Genomic_DNA"/>
</dbReference>
<dbReference type="CDD" id="cd10449">
    <property type="entry name" value="GIY-YIG_SLX1_like"/>
    <property type="match status" value="1"/>
</dbReference>
<dbReference type="PANTHER" id="PTHR34477">
    <property type="entry name" value="UPF0213 PROTEIN YHBQ"/>
    <property type="match status" value="1"/>
</dbReference>
<dbReference type="InterPro" id="IPR000305">
    <property type="entry name" value="GIY-YIG_endonuc"/>
</dbReference>